<evidence type="ECO:0000313" key="3">
    <source>
        <dbReference type="Proteomes" id="UP001523392"/>
    </source>
</evidence>
<proteinExistence type="predicted"/>
<dbReference type="EMBL" id="JAFIRR010000104">
    <property type="protein sequence ID" value="MCO6417797.1"/>
    <property type="molecule type" value="Genomic_DNA"/>
</dbReference>
<evidence type="ECO:0000313" key="2">
    <source>
        <dbReference type="EMBL" id="MCO6417797.1"/>
    </source>
</evidence>
<comment type="caution">
    <text evidence="2">The sequence shown here is derived from an EMBL/GenBank/DDBJ whole genome shotgun (WGS) entry which is preliminary data.</text>
</comment>
<name>A0ABT1D862_9PROT</name>
<keyword evidence="3" id="KW-1185">Reference proteome</keyword>
<organism evidence="2 3">
    <name type="scientific">Siccirubricoccus soli</name>
    <dbReference type="NCBI Taxonomy" id="2899147"/>
    <lineage>
        <taxon>Bacteria</taxon>
        <taxon>Pseudomonadati</taxon>
        <taxon>Pseudomonadota</taxon>
        <taxon>Alphaproteobacteria</taxon>
        <taxon>Acetobacterales</taxon>
        <taxon>Roseomonadaceae</taxon>
        <taxon>Siccirubricoccus</taxon>
    </lineage>
</organism>
<gene>
    <name evidence="2" type="ORF">JYK14_16740</name>
</gene>
<reference evidence="2 3" key="1">
    <citation type="submission" date="2021-12" db="EMBL/GenBank/DDBJ databases">
        <title>Siccirubricoccus leaddurans sp. nov., a high concentration Zn2+ tolerance bacterium.</title>
        <authorList>
            <person name="Cao Y."/>
        </authorList>
    </citation>
    <scope>NUCLEOTIDE SEQUENCE [LARGE SCALE GENOMIC DNA]</scope>
    <source>
        <strain evidence="2 3">KC 17139</strain>
    </source>
</reference>
<dbReference type="RefSeq" id="WP_252954432.1">
    <property type="nucleotide sequence ID" value="NZ_JAFIRR010000104.1"/>
</dbReference>
<protein>
    <submittedName>
        <fullName evidence="2">Uncharacterized protein</fullName>
    </submittedName>
</protein>
<accession>A0ABT1D862</accession>
<sequence length="181" mass="19110">MGRILTFAPRILRQEPPTTANLRPAESILLLALRWWVADLRQGGDPTGRLRHALAMAALPAPAADAVDGFMRSVARGARRQIEIHAPRCPCLAADEAQFLRAARLAQIGEAAATAGCLSEDMLAPEAAALAAGALAGLGQIFAVSGLRFSASPPIPTAPEPEAAEDSKTEGWRLPPWTVLH</sequence>
<feature type="region of interest" description="Disordered" evidence="1">
    <location>
        <begin position="153"/>
        <end position="181"/>
    </location>
</feature>
<dbReference type="Proteomes" id="UP001523392">
    <property type="component" value="Unassembled WGS sequence"/>
</dbReference>
<evidence type="ECO:0000256" key="1">
    <source>
        <dbReference type="SAM" id="MobiDB-lite"/>
    </source>
</evidence>